<dbReference type="GO" id="GO:0009289">
    <property type="term" value="C:pilus"/>
    <property type="evidence" value="ECO:0007669"/>
    <property type="project" value="UniProtKB-SubCell"/>
</dbReference>
<organism evidence="10 12">
    <name type="scientific">Klebsiella spallanzanii</name>
    <dbReference type="NCBI Taxonomy" id="2587528"/>
    <lineage>
        <taxon>Bacteria</taxon>
        <taxon>Pseudomonadati</taxon>
        <taxon>Pseudomonadota</taxon>
        <taxon>Gammaproteobacteria</taxon>
        <taxon>Enterobacterales</taxon>
        <taxon>Enterobacteriaceae</taxon>
        <taxon>Klebsiella/Raoultella group</taxon>
        <taxon>Klebsiella</taxon>
    </lineage>
</organism>
<proteinExistence type="inferred from homology"/>
<dbReference type="Proteomes" id="UP000317652">
    <property type="component" value="Unassembled WGS sequence"/>
</dbReference>
<dbReference type="EMBL" id="CABGHF010000067">
    <property type="protein sequence ID" value="VUT11713.1"/>
    <property type="molecule type" value="Genomic_DNA"/>
</dbReference>
<feature type="chain" id="PRO_5021922796" description="Common pilus major fimbrillin subunit EcpA" evidence="8">
    <location>
        <begin position="23"/>
        <end position="204"/>
    </location>
</feature>
<dbReference type="AlphaFoldDB" id="A0A564P0G8"/>
<keyword evidence="5" id="KW-0281">Fimbrium</keyword>
<evidence type="ECO:0000256" key="2">
    <source>
        <dbReference type="ARBA" id="ARBA00007305"/>
    </source>
</evidence>
<comment type="similarity">
    <text evidence="2">Belongs to the EcpA/MatB fimbrillin family.</text>
</comment>
<accession>A0A564P0G8</accession>
<evidence type="ECO:0000313" key="10">
    <source>
        <dbReference type="EMBL" id="VUT11713.1"/>
    </source>
</evidence>
<evidence type="ECO:0000256" key="7">
    <source>
        <dbReference type="ARBA" id="ARBA00031192"/>
    </source>
</evidence>
<dbReference type="Gene3D" id="2.60.40.3290">
    <property type="entry name" value="Fimbrial protein EcpA"/>
    <property type="match status" value="1"/>
</dbReference>
<dbReference type="InterPro" id="IPR016514">
    <property type="entry name" value="EcpA"/>
</dbReference>
<evidence type="ECO:0000256" key="4">
    <source>
        <dbReference type="ARBA" id="ARBA00022729"/>
    </source>
</evidence>
<evidence type="ECO:0000313" key="11">
    <source>
        <dbReference type="Proteomes" id="UP000317652"/>
    </source>
</evidence>
<dbReference type="Pfam" id="PF16449">
    <property type="entry name" value="MatB"/>
    <property type="match status" value="1"/>
</dbReference>
<reference evidence="11 12" key="1">
    <citation type="submission" date="2019-07" db="EMBL/GenBank/DDBJ databases">
        <authorList>
            <person name="Brisse S."/>
            <person name="Rodrigues C."/>
            <person name="Thorpe H."/>
        </authorList>
    </citation>
    <scope>NUCLEOTIDE SEQUENCE [LARGE SCALE GENOMIC DNA]</scope>
    <source>
        <strain evidence="10">SB6408</strain>
        <strain evidence="9">SB6411</strain>
    </source>
</reference>
<comment type="subunit">
    <text evidence="6">Self-associates. Forms filaments. Interacts with EcpD.</text>
</comment>
<evidence type="ECO:0000256" key="1">
    <source>
        <dbReference type="ARBA" id="ARBA00004561"/>
    </source>
</evidence>
<keyword evidence="11" id="KW-1185">Reference proteome</keyword>
<name>A0A564P0G8_9ENTR</name>
<feature type="signal peptide" evidence="8">
    <location>
        <begin position="1"/>
        <end position="22"/>
    </location>
</feature>
<gene>
    <name evidence="10" type="primary">ecpA_1</name>
    <name evidence="9" type="synonym">ecpA_2</name>
    <name evidence="10" type="ORF">SB6408_03114</name>
    <name evidence="9" type="ORF">SB6411_03463</name>
</gene>
<evidence type="ECO:0000256" key="6">
    <source>
        <dbReference type="ARBA" id="ARBA00026091"/>
    </source>
</evidence>
<protein>
    <recommendedName>
        <fullName evidence="3">Common pilus major fimbrillin subunit EcpA</fullName>
    </recommendedName>
    <alternativeName>
        <fullName evidence="7">MatB fimbrillin</fullName>
    </alternativeName>
</protein>
<dbReference type="EMBL" id="CABGGS010000045">
    <property type="protein sequence ID" value="VUS89786.1"/>
    <property type="molecule type" value="Genomic_DNA"/>
</dbReference>
<dbReference type="Proteomes" id="UP000318370">
    <property type="component" value="Unassembled WGS sequence"/>
</dbReference>
<keyword evidence="4 8" id="KW-0732">Signal</keyword>
<dbReference type="RefSeq" id="WP_139541234.1">
    <property type="nucleotide sequence ID" value="NZ_CABEJC010000040.1"/>
</dbReference>
<evidence type="ECO:0000256" key="5">
    <source>
        <dbReference type="ARBA" id="ARBA00023263"/>
    </source>
</evidence>
<evidence type="ECO:0000313" key="12">
    <source>
        <dbReference type="Proteomes" id="UP000318370"/>
    </source>
</evidence>
<evidence type="ECO:0000256" key="8">
    <source>
        <dbReference type="SAM" id="SignalP"/>
    </source>
</evidence>
<comment type="subcellular location">
    <subcellularLocation>
        <location evidence="1">Fimbrium</location>
    </subcellularLocation>
</comment>
<evidence type="ECO:0000313" key="9">
    <source>
        <dbReference type="EMBL" id="VUS89786.1"/>
    </source>
</evidence>
<dbReference type="InterPro" id="IPR038478">
    <property type="entry name" value="Fimbrillin_EcpA_sf"/>
</dbReference>
<sequence>MNKKMMAVALVAALSGMEATQAADVSDQAIATWSATAKKNTTSKLVVTPLGSLSFKYAEGTKGFNTQNGLFDVSIKGDMLATSFKLTSRLVSNTLTQLDSSGSTLSVGVAYNGVGVEKTTDTLMIDTESGMMGGNLSALSATYDRPGRTSAQDSFTFSIIAGTTDGSTPVNDYSELPEGVWSGDVSVQFNATWTLYTLPAGNIF</sequence>
<evidence type="ECO:0000256" key="3">
    <source>
        <dbReference type="ARBA" id="ARBA00014507"/>
    </source>
</evidence>